<accession>A0A161MGH7</accession>
<dbReference type="EMBL" id="GEMB01002998">
    <property type="protein sequence ID" value="JAS00206.1"/>
    <property type="molecule type" value="Transcribed_RNA"/>
</dbReference>
<dbReference type="Pfam" id="PF00620">
    <property type="entry name" value="RhoGAP"/>
    <property type="match status" value="1"/>
</dbReference>
<proteinExistence type="predicted"/>
<protein>
    <submittedName>
        <fullName evidence="2">Rala-binding protein 1</fullName>
    </submittedName>
</protein>
<dbReference type="InterPro" id="IPR008936">
    <property type="entry name" value="Rho_GTPase_activation_prot"/>
</dbReference>
<feature type="domain" description="Rho-GAP" evidence="1">
    <location>
        <begin position="1"/>
        <end position="47"/>
    </location>
</feature>
<sequence length="47" mass="5496">MAENVYKVSGIKSRVQQVRRMYNNHEPVCISDFDLPIATSLLKQFLR</sequence>
<reference evidence="2" key="1">
    <citation type="submission" date="2016-04" db="EMBL/GenBank/DDBJ databases">
        <authorList>
            <person name="Calderon-Fernandez G.M.Sr."/>
        </authorList>
    </citation>
    <scope>NUCLEOTIDE SEQUENCE</scope>
    <source>
        <strain evidence="2">Int1</strain>
        <tissue evidence="2">Integument</tissue>
    </source>
</reference>
<dbReference type="AlphaFoldDB" id="A0A161MGH7"/>
<evidence type="ECO:0000313" key="2">
    <source>
        <dbReference type="EMBL" id="JAS00206.1"/>
    </source>
</evidence>
<dbReference type="SUPFAM" id="SSF48350">
    <property type="entry name" value="GTPase activation domain, GAP"/>
    <property type="match status" value="1"/>
</dbReference>
<reference evidence="2" key="2">
    <citation type="journal article" date="2017" name="J. Med. Entomol.">
        <title>Transcriptome Analysis of the Triatoma infestans (Hemiptera: Reduviidae) Integument.</title>
        <authorList>
            <person name="Calderon-Fernandez G.M."/>
            <person name="Moriconi D.E."/>
            <person name="Dulbecco A.B."/>
            <person name="Juarez M.P."/>
        </authorList>
    </citation>
    <scope>NUCLEOTIDE SEQUENCE</scope>
    <source>
        <strain evidence="2">Int1</strain>
        <tissue evidence="2">Integument</tissue>
    </source>
</reference>
<organism evidence="2">
    <name type="scientific">Triatoma infestans</name>
    <name type="common">Assassin bug</name>
    <dbReference type="NCBI Taxonomy" id="30076"/>
    <lineage>
        <taxon>Eukaryota</taxon>
        <taxon>Metazoa</taxon>
        <taxon>Ecdysozoa</taxon>
        <taxon>Arthropoda</taxon>
        <taxon>Hexapoda</taxon>
        <taxon>Insecta</taxon>
        <taxon>Pterygota</taxon>
        <taxon>Neoptera</taxon>
        <taxon>Paraneoptera</taxon>
        <taxon>Hemiptera</taxon>
        <taxon>Heteroptera</taxon>
        <taxon>Panheteroptera</taxon>
        <taxon>Cimicomorpha</taxon>
        <taxon>Reduviidae</taxon>
        <taxon>Triatominae</taxon>
        <taxon>Triatoma</taxon>
    </lineage>
</organism>
<dbReference type="InterPro" id="IPR000198">
    <property type="entry name" value="RhoGAP_dom"/>
</dbReference>
<dbReference type="Gene3D" id="1.10.555.10">
    <property type="entry name" value="Rho GTPase activation protein"/>
    <property type="match status" value="1"/>
</dbReference>
<evidence type="ECO:0000259" key="1">
    <source>
        <dbReference type="PROSITE" id="PS50238"/>
    </source>
</evidence>
<dbReference type="PROSITE" id="PS50238">
    <property type="entry name" value="RHOGAP"/>
    <property type="match status" value="1"/>
</dbReference>
<dbReference type="GO" id="GO:0007165">
    <property type="term" value="P:signal transduction"/>
    <property type="evidence" value="ECO:0007669"/>
    <property type="project" value="InterPro"/>
</dbReference>
<name>A0A161MGH7_TRIIF</name>